<reference evidence="1" key="2">
    <citation type="submission" date="2012-12" db="EMBL/GenBank/DDBJ databases">
        <authorList>
            <consortium name="WormBase Consortium"/>
            <person name="Ghedin E."/>
            <person name="Paulini M."/>
        </authorList>
    </citation>
    <scope>NUCLEOTIDE SEQUENCE</scope>
    <source>
        <strain evidence="1">FR3</strain>
    </source>
</reference>
<dbReference type="AlphaFoldDB" id="A0A1I9GBG9"/>
<organism evidence="1">
    <name type="scientific">Brugia malayi</name>
    <name type="common">Filarial nematode worm</name>
    <dbReference type="NCBI Taxonomy" id="6279"/>
    <lineage>
        <taxon>Eukaryota</taxon>
        <taxon>Metazoa</taxon>
        <taxon>Ecdysozoa</taxon>
        <taxon>Nematoda</taxon>
        <taxon>Chromadorea</taxon>
        <taxon>Rhabditida</taxon>
        <taxon>Spirurina</taxon>
        <taxon>Spiruromorpha</taxon>
        <taxon>Filarioidea</taxon>
        <taxon>Onchocercidae</taxon>
        <taxon>Brugia</taxon>
    </lineage>
</organism>
<accession>A0A1I9GBG9</accession>
<evidence type="ECO:0000313" key="1">
    <source>
        <dbReference type="EMBL" id="CDQ08145.1"/>
    </source>
</evidence>
<protein>
    <submittedName>
        <fullName evidence="1">Bm12483</fullName>
    </submittedName>
</protein>
<reference evidence="1" key="1">
    <citation type="journal article" date="2007" name="Science">
        <title>Draft genome of the filarial nematode parasite Brugia malayi.</title>
        <authorList>
            <person name="Ghedin E."/>
            <person name="Wang S."/>
            <person name="Spiro D."/>
            <person name="Caler E."/>
            <person name="Zhao Q."/>
            <person name="Crabtree J."/>
            <person name="Allen J.E."/>
            <person name="Delcher A.L."/>
            <person name="Guiliano D.B."/>
            <person name="Miranda-Saavedra D."/>
            <person name="Angiuoli S.V."/>
            <person name="Creasy T."/>
            <person name="Amedeo P."/>
            <person name="Haas B."/>
            <person name="El-Sayed N.M."/>
            <person name="Wortman J.R."/>
            <person name="Feldblyum T."/>
            <person name="Tallon L."/>
            <person name="Schatz M."/>
            <person name="Shumway M."/>
            <person name="Koo H."/>
            <person name="Salzberg S.L."/>
            <person name="Schobel S."/>
            <person name="Pertea M."/>
            <person name="Pop M."/>
            <person name="White O."/>
            <person name="Barton G.J."/>
            <person name="Carlow C.K."/>
            <person name="Crawford M.J."/>
            <person name="Daub J."/>
            <person name="Dimmic M.W."/>
            <person name="Estes C.F."/>
            <person name="Foster J.M."/>
            <person name="Ganatra M."/>
            <person name="Gregory W.F."/>
            <person name="Johnson N.M."/>
            <person name="Jin J."/>
            <person name="Komuniecki R."/>
            <person name="Korf I."/>
            <person name="Kumar S."/>
            <person name="Laney S."/>
            <person name="Li B.W."/>
            <person name="Li W."/>
            <person name="Lindblom T.H."/>
            <person name="Lustigman S."/>
            <person name="Ma D."/>
            <person name="Maina C.V."/>
            <person name="Martin D.M."/>
            <person name="McCarter J.P."/>
            <person name="McReynolds L."/>
            <person name="Mitreva M."/>
            <person name="Nutman T.B."/>
            <person name="Parkinson J."/>
            <person name="Peregrin-Alvarez J.M."/>
            <person name="Poole C."/>
            <person name="Ren Q."/>
            <person name="Saunders L."/>
            <person name="Sluder A.E."/>
            <person name="Smith K."/>
            <person name="Stanke M."/>
            <person name="Unnasch T.R."/>
            <person name="Ware J."/>
            <person name="Wei A.D."/>
            <person name="Weil G."/>
            <person name="Williams D.J."/>
            <person name="Zhang Y."/>
            <person name="Williams S.A."/>
            <person name="Fraser-Liggett C."/>
            <person name="Slatko B."/>
            <person name="Blaxter M.L."/>
            <person name="Scott A.L."/>
        </authorList>
    </citation>
    <scope>NUCLEOTIDE SEQUENCE</scope>
    <source>
        <strain evidence="1">FR3</strain>
    </source>
</reference>
<dbReference type="EMBL" id="LN863734">
    <property type="protein sequence ID" value="CDQ08145.1"/>
    <property type="molecule type" value="Genomic_DNA"/>
</dbReference>
<sequence>MFPNHVNLTYSELFGTIELFMERALIHNCADLKFCTALIFSAPVADIKKILLKTRSWCVTRKSPHIMLNFIRFARFCAIMLDDYSFEKQLSHHYALTLWIKKLGRLNANFPQNVSLDATVQEFVRCLIPPEILVE</sequence>
<name>A0A1I9GBG9_BRUMA</name>
<proteinExistence type="predicted"/>
<gene>
    <name evidence="1" type="primary">Bm12483</name>
    <name evidence="1" type="ORF">BM_Bm12483</name>
</gene>